<evidence type="ECO:0000259" key="7">
    <source>
        <dbReference type="PROSITE" id="PS50903"/>
    </source>
</evidence>
<reference evidence="8 9" key="1">
    <citation type="submission" date="2017-04" db="EMBL/GenBank/DDBJ databases">
        <title>The new phylogeny of genus Mycobacterium.</title>
        <authorList>
            <person name="Tortoli E."/>
            <person name="Trovato A."/>
            <person name="Cirillo D.M."/>
        </authorList>
    </citation>
    <scope>NUCLEOTIDE SEQUENCE [LARGE SCALE GENOMIC DNA]</scope>
    <source>
        <strain evidence="8 9">TBL 1200985</strain>
    </source>
</reference>
<dbReference type="PANTHER" id="PTHR47627:SF1">
    <property type="entry name" value="RUBREDOXIN-1-RELATED"/>
    <property type="match status" value="1"/>
</dbReference>
<dbReference type="InterPro" id="IPR024934">
    <property type="entry name" value="Rubredoxin-like_dom"/>
</dbReference>
<evidence type="ECO:0000256" key="6">
    <source>
        <dbReference type="RuleBase" id="RU003820"/>
    </source>
</evidence>
<feature type="domain" description="Rubredoxin-like" evidence="7">
    <location>
        <begin position="6"/>
        <end position="58"/>
    </location>
</feature>
<dbReference type="InterPro" id="IPR050526">
    <property type="entry name" value="Rubredoxin_ET"/>
</dbReference>
<comment type="function">
    <text evidence="1">Involved in the hydrocarbon hydroxylating system, which transfers electrons from NADH to rubredoxin reductase and then through rubredoxin to alkane 1 monooxygenase.</text>
</comment>
<evidence type="ECO:0000256" key="2">
    <source>
        <dbReference type="ARBA" id="ARBA00022448"/>
    </source>
</evidence>
<dbReference type="SUPFAM" id="SSF57802">
    <property type="entry name" value="Rubredoxin-like"/>
    <property type="match status" value="1"/>
</dbReference>
<gene>
    <name evidence="8" type="ORF">B8W66_01495</name>
</gene>
<dbReference type="OrthoDB" id="9800607at2"/>
<accession>A0A1X2M0M9</accession>
<evidence type="ECO:0000256" key="1">
    <source>
        <dbReference type="ARBA" id="ARBA00002792"/>
    </source>
</evidence>
<dbReference type="AlphaFoldDB" id="A0A1X2M0M9"/>
<comment type="cofactor">
    <cofactor evidence="6">
        <name>Fe(3+)</name>
        <dbReference type="ChEBI" id="CHEBI:29034"/>
    </cofactor>
</comment>
<proteinExistence type="inferred from homology"/>
<evidence type="ECO:0000256" key="4">
    <source>
        <dbReference type="ARBA" id="ARBA00022982"/>
    </source>
</evidence>
<sequence>MTRAGSNGYRCPVCDYVYDEAKGDAREGFPAGTRWEQIPDDWCCPDCAVREKRDFTQLSKAERTKANK</sequence>
<dbReference type="GO" id="GO:0043448">
    <property type="term" value="P:alkane catabolic process"/>
    <property type="evidence" value="ECO:0007669"/>
    <property type="project" value="TreeGrafter"/>
</dbReference>
<dbReference type="GO" id="GO:0005506">
    <property type="term" value="F:iron ion binding"/>
    <property type="evidence" value="ECO:0007669"/>
    <property type="project" value="UniProtKB-UniRule"/>
</dbReference>
<organism evidence="8 9">
    <name type="scientific">Mycobacterium decipiens</name>
    <dbReference type="NCBI Taxonomy" id="1430326"/>
    <lineage>
        <taxon>Bacteria</taxon>
        <taxon>Bacillati</taxon>
        <taxon>Actinomycetota</taxon>
        <taxon>Actinomycetes</taxon>
        <taxon>Mycobacteriales</taxon>
        <taxon>Mycobacteriaceae</taxon>
        <taxon>Mycobacterium</taxon>
    </lineage>
</organism>
<dbReference type="STRING" id="1430326.B8W66_01495"/>
<dbReference type="EMBL" id="NCXP01000001">
    <property type="protein sequence ID" value="OSC43102.1"/>
    <property type="molecule type" value="Genomic_DNA"/>
</dbReference>
<keyword evidence="5 6" id="KW-0408">Iron</keyword>
<protein>
    <recommendedName>
        <fullName evidence="6">Rubredoxin</fullName>
    </recommendedName>
</protein>
<dbReference type="InterPro" id="IPR018527">
    <property type="entry name" value="Rubredoxin_Fe_BS"/>
</dbReference>
<keyword evidence="9" id="KW-1185">Reference proteome</keyword>
<dbReference type="RefSeq" id="WP_085323242.1">
    <property type="nucleotide sequence ID" value="NZ_NCXP01000001.1"/>
</dbReference>
<dbReference type="PROSITE" id="PS00202">
    <property type="entry name" value="RUBREDOXIN"/>
    <property type="match status" value="1"/>
</dbReference>
<dbReference type="PROSITE" id="PS50903">
    <property type="entry name" value="RUBREDOXIN_LIKE"/>
    <property type="match status" value="1"/>
</dbReference>
<dbReference type="PRINTS" id="PR00163">
    <property type="entry name" value="RUBREDOXIN"/>
</dbReference>
<dbReference type="PANTHER" id="PTHR47627">
    <property type="entry name" value="RUBREDOXIN"/>
    <property type="match status" value="1"/>
</dbReference>
<dbReference type="Proteomes" id="UP000193247">
    <property type="component" value="Unassembled WGS sequence"/>
</dbReference>
<dbReference type="GO" id="GO:0009055">
    <property type="term" value="F:electron transfer activity"/>
    <property type="evidence" value="ECO:0007669"/>
    <property type="project" value="TreeGrafter"/>
</dbReference>
<keyword evidence="3 6" id="KW-0479">Metal-binding</keyword>
<keyword evidence="4 6" id="KW-0249">Electron transport</keyword>
<dbReference type="Gene3D" id="2.20.28.10">
    <property type="match status" value="1"/>
</dbReference>
<dbReference type="Pfam" id="PF00301">
    <property type="entry name" value="Rubredoxin"/>
    <property type="match status" value="1"/>
</dbReference>
<name>A0A1X2M0M9_9MYCO</name>
<evidence type="ECO:0000313" key="9">
    <source>
        <dbReference type="Proteomes" id="UP000193247"/>
    </source>
</evidence>
<dbReference type="FunFam" id="2.20.28.10:FF:000001">
    <property type="entry name" value="Rubredoxin"/>
    <property type="match status" value="1"/>
</dbReference>
<dbReference type="CDD" id="cd00730">
    <property type="entry name" value="rubredoxin"/>
    <property type="match status" value="1"/>
</dbReference>
<comment type="caution">
    <text evidence="8">The sequence shown here is derived from an EMBL/GenBank/DDBJ whole genome shotgun (WGS) entry which is preliminary data.</text>
</comment>
<keyword evidence="2" id="KW-0813">Transport</keyword>
<dbReference type="InterPro" id="IPR024935">
    <property type="entry name" value="Rubredoxin_dom"/>
</dbReference>
<evidence type="ECO:0000313" key="8">
    <source>
        <dbReference type="EMBL" id="OSC43102.1"/>
    </source>
</evidence>
<comment type="similarity">
    <text evidence="6">Belongs to the rubredoxin family.</text>
</comment>
<evidence type="ECO:0000256" key="5">
    <source>
        <dbReference type="ARBA" id="ARBA00023004"/>
    </source>
</evidence>
<evidence type="ECO:0000256" key="3">
    <source>
        <dbReference type="ARBA" id="ARBA00022723"/>
    </source>
</evidence>